<accession>A0A0M5MCS7</accession>
<reference evidence="10 11" key="1">
    <citation type="submission" date="2015-09" db="EMBL/GenBank/DDBJ databases">
        <authorList>
            <person name="Jackson K.R."/>
            <person name="Lunt B.L."/>
            <person name="Fisher J.N.B."/>
            <person name="Gardner A.V."/>
            <person name="Bailey M.E."/>
            <person name="Deus L.M."/>
            <person name="Earl A.S."/>
            <person name="Gibby P.D."/>
            <person name="Hartmann K.A."/>
            <person name="Liu J.E."/>
            <person name="Manci A.M."/>
            <person name="Nielsen D.A."/>
            <person name="Solomon M.B."/>
            <person name="Breakwell D.P."/>
            <person name="Burnett S.H."/>
            <person name="Grose J.H."/>
        </authorList>
    </citation>
    <scope>NUCLEOTIDE SEQUENCE [LARGE SCALE GENOMIC DNA]</scope>
    <source>
        <strain evidence="10 11">KCOM 1279</strain>
    </source>
</reference>
<evidence type="ECO:0000256" key="6">
    <source>
        <dbReference type="ARBA" id="ARBA00022723"/>
    </source>
</evidence>
<dbReference type="PANTHER" id="PTHR39453">
    <property type="entry name" value="PHOSPHATE PROPANOYLTRANSFERASE"/>
    <property type="match status" value="1"/>
</dbReference>
<dbReference type="NCBIfam" id="NF011652">
    <property type="entry name" value="PRK15070.1"/>
    <property type="match status" value="1"/>
</dbReference>
<comment type="function">
    <text evidence="9">Involved in 1,2-propanediol (1,2-PD) degradation by catalyzing the conversion of propanoyl-CoA to propanoyl-phosphate.</text>
</comment>
<keyword evidence="6" id="KW-0479">Metal-binding</keyword>
<dbReference type="PATRIC" id="fig|76859.3.peg.2090"/>
<dbReference type="OrthoDB" id="9784365at2"/>
<evidence type="ECO:0000256" key="3">
    <source>
        <dbReference type="ARBA" id="ARBA00012206"/>
    </source>
</evidence>
<dbReference type="Proteomes" id="UP000063147">
    <property type="component" value="Chromosome"/>
</dbReference>
<evidence type="ECO:0000256" key="5">
    <source>
        <dbReference type="ARBA" id="ARBA00022679"/>
    </source>
</evidence>
<proteinExistence type="inferred from homology"/>
<dbReference type="PIRSF" id="PIRSF010130">
    <property type="entry name" value="PduL"/>
    <property type="match status" value="1"/>
</dbReference>
<keyword evidence="8 9" id="KW-0012">Acyltransferase</keyword>
<sequence length="206" mass="22992">MKDIRGIIKEVLEEIISDDVVIGVSNRHIHLSQKDLEILFGKDYKLSKMKDMKQPGQFATNEKVDIIGPKGKFTGVRIIGPVRKETQVEISITDSFKLGLTPPIRQSGDLEGTPGIKIIGPKGEIEIPRGVIVAGRHIHIPKYIADIRGYKNGEIVKVETYGERKIIMCNVVLRVGDKMAKEMHIDVDEANAAGLKNNDYVKIIRK</sequence>
<dbReference type="RefSeq" id="WP_060676667.1">
    <property type="nucleotide sequence ID" value="NZ_CP012713.1"/>
</dbReference>
<gene>
    <name evidence="10" type="ORF">RN98_10340</name>
</gene>
<organism evidence="10">
    <name type="scientific">Fusobacterium animalis</name>
    <dbReference type="NCBI Taxonomy" id="76859"/>
    <lineage>
        <taxon>Bacteria</taxon>
        <taxon>Fusobacteriati</taxon>
        <taxon>Fusobacteriota</taxon>
        <taxon>Fusobacteriia</taxon>
        <taxon>Fusobacteriales</taxon>
        <taxon>Fusobacteriaceae</taxon>
        <taxon>Fusobacterium</taxon>
    </lineage>
</organism>
<comment type="similarity">
    <text evidence="2 9">Belongs to the PduL family.</text>
</comment>
<dbReference type="GO" id="GO:0051144">
    <property type="term" value="P:1,2-propanediol catabolic process"/>
    <property type="evidence" value="ECO:0007669"/>
    <property type="project" value="UniProtKB-UniPathway"/>
</dbReference>
<comment type="catalytic activity">
    <reaction evidence="9">
        <text>propanoyl-CoA + phosphate = propanoyl phosphate + CoA</text>
        <dbReference type="Rhea" id="RHEA:28046"/>
        <dbReference type="ChEBI" id="CHEBI:43474"/>
        <dbReference type="ChEBI" id="CHEBI:57287"/>
        <dbReference type="ChEBI" id="CHEBI:57392"/>
        <dbReference type="ChEBI" id="CHEBI:58933"/>
        <dbReference type="EC" id="2.3.1.222"/>
    </reaction>
</comment>
<dbReference type="GO" id="GO:0046872">
    <property type="term" value="F:metal ion binding"/>
    <property type="evidence" value="ECO:0007669"/>
    <property type="project" value="UniProtKB-KW"/>
</dbReference>
<keyword evidence="7" id="KW-0862">Zinc</keyword>
<dbReference type="PANTHER" id="PTHR39453:SF1">
    <property type="entry name" value="PHOSPHATE PROPANOYLTRANSFERASE"/>
    <property type="match status" value="1"/>
</dbReference>
<dbReference type="GO" id="GO:0016747">
    <property type="term" value="F:acyltransferase activity, transferring groups other than amino-acyl groups"/>
    <property type="evidence" value="ECO:0007669"/>
    <property type="project" value="InterPro"/>
</dbReference>
<comment type="cofactor">
    <cofactor evidence="1">
        <name>Zn(2+)</name>
        <dbReference type="ChEBI" id="CHEBI:29105"/>
    </cofactor>
</comment>
<dbReference type="InterPro" id="IPR008300">
    <property type="entry name" value="PTAC"/>
</dbReference>
<dbReference type="UniPathway" id="UPA00621"/>
<name>A0A0M5MCS7_9FUSO</name>
<evidence type="ECO:0000256" key="1">
    <source>
        <dbReference type="ARBA" id="ARBA00001947"/>
    </source>
</evidence>
<keyword evidence="5 9" id="KW-0808">Transferase</keyword>
<evidence type="ECO:0000313" key="10">
    <source>
        <dbReference type="EMBL" id="ALF18551.1"/>
    </source>
</evidence>
<dbReference type="EMBL" id="CP012713">
    <property type="protein sequence ID" value="ALF18551.1"/>
    <property type="molecule type" value="Genomic_DNA"/>
</dbReference>
<comment type="pathway">
    <text evidence="9">Polyol metabolism; 1,2-propanediol degradation.</text>
</comment>
<dbReference type="Pfam" id="PF06130">
    <property type="entry name" value="PTAC"/>
    <property type="match status" value="1"/>
</dbReference>
<evidence type="ECO:0000256" key="8">
    <source>
        <dbReference type="ARBA" id="ARBA00023315"/>
    </source>
</evidence>
<evidence type="ECO:0000256" key="2">
    <source>
        <dbReference type="ARBA" id="ARBA00007342"/>
    </source>
</evidence>
<evidence type="ECO:0000256" key="9">
    <source>
        <dbReference type="PIRNR" id="PIRNR010130"/>
    </source>
</evidence>
<evidence type="ECO:0000313" key="11">
    <source>
        <dbReference type="Proteomes" id="UP000063147"/>
    </source>
</evidence>
<dbReference type="AlphaFoldDB" id="A0A0M5MCS7"/>
<dbReference type="EC" id="2.3.1.222" evidence="3 9"/>
<protein>
    <recommendedName>
        <fullName evidence="4 9">Phosphate propanoyltransferase</fullName>
        <ecNumber evidence="3 9">2.3.1.222</ecNumber>
    </recommendedName>
</protein>
<evidence type="ECO:0000256" key="7">
    <source>
        <dbReference type="ARBA" id="ARBA00022833"/>
    </source>
</evidence>
<evidence type="ECO:0000256" key="4">
    <source>
        <dbReference type="ARBA" id="ARBA00020837"/>
    </source>
</evidence>